<sequence>MVRSINDFFLTRVRNSRLIISNVFDIGRKLEVRG</sequence>
<proteinExistence type="predicted"/>
<evidence type="ECO:0000313" key="1">
    <source>
        <dbReference type="EMBL" id="EJX06892.1"/>
    </source>
</evidence>
<dbReference type="AlphaFoldDB" id="J9GHE1"/>
<comment type="caution">
    <text evidence="1">The sequence shown here is derived from an EMBL/GenBank/DDBJ whole genome shotgun (WGS) entry which is preliminary data.</text>
</comment>
<accession>J9GHE1</accession>
<dbReference type="EMBL" id="AMCI01001028">
    <property type="protein sequence ID" value="EJX06892.1"/>
    <property type="molecule type" value="Genomic_DNA"/>
</dbReference>
<gene>
    <name evidence="1" type="ORF">EVA_04996</name>
</gene>
<name>J9GHE1_9ZZZZ</name>
<protein>
    <submittedName>
        <fullName evidence="1">Uncharacterized protein</fullName>
    </submittedName>
</protein>
<reference evidence="1" key="1">
    <citation type="journal article" date="2012" name="PLoS ONE">
        <title>Gene sets for utilization of primary and secondary nutrition supplies in the distal gut of endangered iberian lynx.</title>
        <authorList>
            <person name="Alcaide M."/>
            <person name="Messina E."/>
            <person name="Richter M."/>
            <person name="Bargiela R."/>
            <person name="Peplies J."/>
            <person name="Huws S.A."/>
            <person name="Newbold C.J."/>
            <person name="Golyshin P.N."/>
            <person name="Simon M.A."/>
            <person name="Lopez G."/>
            <person name="Yakimov M.M."/>
            <person name="Ferrer M."/>
        </authorList>
    </citation>
    <scope>NUCLEOTIDE SEQUENCE</scope>
</reference>
<organism evidence="1">
    <name type="scientific">gut metagenome</name>
    <dbReference type="NCBI Taxonomy" id="749906"/>
    <lineage>
        <taxon>unclassified sequences</taxon>
        <taxon>metagenomes</taxon>
        <taxon>organismal metagenomes</taxon>
    </lineage>
</organism>